<protein>
    <submittedName>
        <fullName evidence="1">Uncharacterized protein</fullName>
    </submittedName>
</protein>
<evidence type="ECO:0000313" key="1">
    <source>
        <dbReference type="EMBL" id="NBI80404.1"/>
    </source>
</evidence>
<accession>A0A845RL19</accession>
<dbReference type="EMBL" id="QXWZ01000053">
    <property type="protein sequence ID" value="NBI80404.1"/>
    <property type="molecule type" value="Genomic_DNA"/>
</dbReference>
<evidence type="ECO:0000313" key="2">
    <source>
        <dbReference type="Proteomes" id="UP000446348"/>
    </source>
</evidence>
<dbReference type="RefSeq" id="WP_160211076.1">
    <property type="nucleotide sequence ID" value="NZ_QXWZ01000053.1"/>
</dbReference>
<name>A0A845RL19_9FIRM</name>
<reference evidence="1 2" key="1">
    <citation type="submission" date="2018-08" db="EMBL/GenBank/DDBJ databases">
        <title>Murine metabolic-syndrome-specific gut microbial biobank.</title>
        <authorList>
            <person name="Liu C."/>
        </authorList>
    </citation>
    <scope>NUCLEOTIDE SEQUENCE [LARGE SCALE GENOMIC DNA]</scope>
    <source>
        <strain evidence="1 2">X69</strain>
    </source>
</reference>
<dbReference type="AlphaFoldDB" id="A0A845RL19"/>
<proteinExistence type="predicted"/>
<gene>
    <name evidence="1" type="ORF">D3Z39_16405</name>
</gene>
<dbReference type="OrthoDB" id="9807423at2"/>
<organism evidence="1 2">
    <name type="scientific">Anaerotruncus colihominis</name>
    <dbReference type="NCBI Taxonomy" id="169435"/>
    <lineage>
        <taxon>Bacteria</taxon>
        <taxon>Bacillati</taxon>
        <taxon>Bacillota</taxon>
        <taxon>Clostridia</taxon>
        <taxon>Eubacteriales</taxon>
        <taxon>Oscillospiraceae</taxon>
        <taxon>Anaerotruncus</taxon>
    </lineage>
</organism>
<sequence length="118" mass="13122">MPFGQELRNAVAKRRPDAVCLGGVCYIRLGGETLAKAALTSGGGYYDGIQVTVLNRRTGPVDSITIRSWDVPCGTKKPPDCGEKADWDIYRPTLDIDGLWDLAEEYLRLFQEPDTEMR</sequence>
<dbReference type="Proteomes" id="UP000446348">
    <property type="component" value="Unassembled WGS sequence"/>
</dbReference>
<comment type="caution">
    <text evidence="1">The sequence shown here is derived from an EMBL/GenBank/DDBJ whole genome shotgun (WGS) entry which is preliminary data.</text>
</comment>